<keyword evidence="2" id="KW-0732">Signal</keyword>
<keyword evidence="4" id="KW-1185">Reference proteome</keyword>
<dbReference type="Ensembl" id="ENSKMAT00000020470.1">
    <property type="protein sequence ID" value="ENSKMAP00000020203.1"/>
    <property type="gene ID" value="ENSKMAG00000015025.1"/>
</dbReference>
<feature type="transmembrane region" description="Helical" evidence="1">
    <location>
        <begin position="323"/>
        <end position="345"/>
    </location>
</feature>
<dbReference type="SUPFAM" id="SSF50405">
    <property type="entry name" value="Actin-crosslinking proteins"/>
    <property type="match status" value="1"/>
</dbReference>
<sequence length="437" mass="50250">MVLAPELVGFLCAAALLVQVSPGEAGRHLPPPTTLSFKWIDSFTVNVSWSWTRPETLTKGCEIKYEIHLVDLTDPKQVFDKAQTTHKYYINYYLTQKVNQNKLKFNVYTLSECSGWNQSKPSEITISRPKTYAKLMQDFKCLYESDGLNCSWIPVNPSSDLSIFYRHCGKNEEDIRSLGKCDQPYRIKDRHGCFLKADRSRTVCVLAETKTEMETFNPQYMTRLTRLNIRENGDYLRLSWTFPEVGQDCTWIYSIVYTECDEEKSREFPDLEGLNRSVEIPYDKCCEYKFQYKLSTNDYCKEVSSDKSDVITYGERKPCIRPITVVAIVIPILLLLCLMLSCYCFNRNKHIFFQNVEDPSRFKNMLNGLMVKKSNLKLPPAALSSPPRPHSLPLLWFSDVQGHGVQAIDGAGSSLRYTPAWKRRALAVTCSQTQEVP</sequence>
<feature type="chain" id="PRO_5018763511" evidence="2">
    <location>
        <begin position="26"/>
        <end position="437"/>
    </location>
</feature>
<evidence type="ECO:0000313" key="4">
    <source>
        <dbReference type="Proteomes" id="UP000264800"/>
    </source>
</evidence>
<evidence type="ECO:0000256" key="1">
    <source>
        <dbReference type="SAM" id="Phobius"/>
    </source>
</evidence>
<organism evidence="3 4">
    <name type="scientific">Kryptolebias marmoratus</name>
    <name type="common">Mangrove killifish</name>
    <name type="synonym">Rivulus marmoratus</name>
    <dbReference type="NCBI Taxonomy" id="37003"/>
    <lineage>
        <taxon>Eukaryota</taxon>
        <taxon>Metazoa</taxon>
        <taxon>Chordata</taxon>
        <taxon>Craniata</taxon>
        <taxon>Vertebrata</taxon>
        <taxon>Euteleostomi</taxon>
        <taxon>Actinopterygii</taxon>
        <taxon>Neopterygii</taxon>
        <taxon>Teleostei</taxon>
        <taxon>Neoteleostei</taxon>
        <taxon>Acanthomorphata</taxon>
        <taxon>Ovalentaria</taxon>
        <taxon>Atherinomorphae</taxon>
        <taxon>Cyprinodontiformes</taxon>
        <taxon>Rivulidae</taxon>
        <taxon>Kryptolebias</taxon>
    </lineage>
</organism>
<protein>
    <submittedName>
        <fullName evidence="3">Uncharacterized LOC108250046</fullName>
    </submittedName>
</protein>
<reference evidence="3" key="1">
    <citation type="submission" date="2025-08" db="UniProtKB">
        <authorList>
            <consortium name="Ensembl"/>
        </authorList>
    </citation>
    <scope>IDENTIFICATION</scope>
</reference>
<name>A0A3Q3AT91_KRYMA</name>
<dbReference type="OMA" id="YCFKKHE"/>
<dbReference type="InterPro" id="IPR008999">
    <property type="entry name" value="Actin-crosslinking"/>
</dbReference>
<dbReference type="AlphaFoldDB" id="A0A3Q3AT91"/>
<feature type="signal peptide" evidence="2">
    <location>
        <begin position="1"/>
        <end position="25"/>
    </location>
</feature>
<keyword evidence="1" id="KW-1133">Transmembrane helix</keyword>
<dbReference type="Proteomes" id="UP000264800">
    <property type="component" value="Unplaced"/>
</dbReference>
<keyword evidence="1" id="KW-0472">Membrane</keyword>
<keyword evidence="1" id="KW-0812">Transmembrane</keyword>
<proteinExistence type="predicted"/>
<dbReference type="InterPro" id="IPR013783">
    <property type="entry name" value="Ig-like_fold"/>
</dbReference>
<reference evidence="3" key="2">
    <citation type="submission" date="2025-09" db="UniProtKB">
        <authorList>
            <consortium name="Ensembl"/>
        </authorList>
    </citation>
    <scope>IDENTIFICATION</scope>
</reference>
<evidence type="ECO:0000313" key="3">
    <source>
        <dbReference type="Ensembl" id="ENSKMAP00000020203.1"/>
    </source>
</evidence>
<dbReference type="STRING" id="37003.ENSKMAP00000020203"/>
<dbReference type="Gene3D" id="2.60.40.10">
    <property type="entry name" value="Immunoglobulins"/>
    <property type="match status" value="1"/>
</dbReference>
<evidence type="ECO:0000256" key="2">
    <source>
        <dbReference type="SAM" id="SignalP"/>
    </source>
</evidence>
<accession>A0A3Q3AT91</accession>
<dbReference type="GeneTree" id="ENSGT00730000112044"/>